<feature type="transmembrane region" description="Helical" evidence="2">
    <location>
        <begin position="63"/>
        <end position="83"/>
    </location>
</feature>
<reference evidence="4" key="1">
    <citation type="submission" date="2016-05" db="EMBL/GenBank/DDBJ databases">
        <authorList>
            <person name="Li Y."/>
        </authorList>
    </citation>
    <scope>NUCLEOTIDE SEQUENCE [LARGE SCALE GENOMIC DNA]</scope>
    <source>
        <strain evidence="4">YIC4027</strain>
    </source>
</reference>
<accession>A0A1E3V7E3</accession>
<evidence type="ECO:0000313" key="4">
    <source>
        <dbReference type="Proteomes" id="UP000094342"/>
    </source>
</evidence>
<feature type="coiled-coil region" evidence="1">
    <location>
        <begin position="80"/>
        <end position="110"/>
    </location>
</feature>
<gene>
    <name evidence="3" type="ORF">A8M32_19760</name>
</gene>
<organism evidence="3 4">
    <name type="scientific">Sinorhizobium alkalisoli</name>
    <dbReference type="NCBI Taxonomy" id="1752398"/>
    <lineage>
        <taxon>Bacteria</taxon>
        <taxon>Pseudomonadati</taxon>
        <taxon>Pseudomonadota</taxon>
        <taxon>Alphaproteobacteria</taxon>
        <taxon>Hyphomicrobiales</taxon>
        <taxon>Rhizobiaceae</taxon>
        <taxon>Sinorhizobium/Ensifer group</taxon>
        <taxon>Sinorhizobium</taxon>
    </lineage>
</organism>
<dbReference type="EMBL" id="LYBW01000061">
    <property type="protein sequence ID" value="ODR89562.1"/>
    <property type="molecule type" value="Genomic_DNA"/>
</dbReference>
<feature type="transmembrane region" description="Helical" evidence="2">
    <location>
        <begin position="39"/>
        <end position="57"/>
    </location>
</feature>
<evidence type="ECO:0000313" key="3">
    <source>
        <dbReference type="EMBL" id="ODR89562.1"/>
    </source>
</evidence>
<keyword evidence="2" id="KW-0812">Transmembrane</keyword>
<sequence>MDTIAVAITDIDRAVGVAGIVLLLLATLPPVLFLRSSRALQLGAMAVLIGAVTFILLKVDGLTAALVVTVADMLLFSAAIISARKRLAQLEAQLQEAMSLIRNLEIIEERRQTFGARNLIGPTSPLAFEATSSKQKK</sequence>
<protein>
    <submittedName>
        <fullName evidence="3">Uncharacterized protein</fullName>
    </submittedName>
</protein>
<comment type="caution">
    <text evidence="3">The sequence shown here is derived from an EMBL/GenBank/DDBJ whole genome shotgun (WGS) entry which is preliminary data.</text>
</comment>
<evidence type="ECO:0000256" key="1">
    <source>
        <dbReference type="SAM" id="Coils"/>
    </source>
</evidence>
<feature type="transmembrane region" description="Helical" evidence="2">
    <location>
        <begin position="14"/>
        <end position="32"/>
    </location>
</feature>
<dbReference type="RefSeq" id="WP_069460128.1">
    <property type="nucleotide sequence ID" value="NZ_LYBW01000061.1"/>
</dbReference>
<proteinExistence type="predicted"/>
<name>A0A1E3V7E3_9HYPH</name>
<keyword evidence="2" id="KW-1133">Transmembrane helix</keyword>
<dbReference type="AlphaFoldDB" id="A0A1E3V7E3"/>
<dbReference type="OrthoDB" id="8100843at2"/>
<keyword evidence="4" id="KW-1185">Reference proteome</keyword>
<dbReference type="Proteomes" id="UP000094342">
    <property type="component" value="Unassembled WGS sequence"/>
</dbReference>
<keyword evidence="1" id="KW-0175">Coiled coil</keyword>
<keyword evidence="2" id="KW-0472">Membrane</keyword>
<evidence type="ECO:0000256" key="2">
    <source>
        <dbReference type="SAM" id="Phobius"/>
    </source>
</evidence>